<dbReference type="AlphaFoldDB" id="A0A6C0DYQ9"/>
<evidence type="ECO:0000256" key="1">
    <source>
        <dbReference type="SAM" id="MobiDB-lite"/>
    </source>
</evidence>
<proteinExistence type="predicted"/>
<protein>
    <submittedName>
        <fullName evidence="2">Uncharacterized protein</fullName>
    </submittedName>
</protein>
<dbReference type="EMBL" id="MN739692">
    <property type="protein sequence ID" value="QHT21470.1"/>
    <property type="molecule type" value="Genomic_DNA"/>
</dbReference>
<organism evidence="2">
    <name type="scientific">viral metagenome</name>
    <dbReference type="NCBI Taxonomy" id="1070528"/>
    <lineage>
        <taxon>unclassified sequences</taxon>
        <taxon>metagenomes</taxon>
        <taxon>organismal metagenomes</taxon>
    </lineage>
</organism>
<accession>A0A6C0DYQ9</accession>
<evidence type="ECO:0000313" key="2">
    <source>
        <dbReference type="EMBL" id="QHT21470.1"/>
    </source>
</evidence>
<name>A0A6C0DYQ9_9ZZZZ</name>
<reference evidence="2" key="1">
    <citation type="journal article" date="2020" name="Nature">
        <title>Giant virus diversity and host interactions through global metagenomics.</title>
        <authorList>
            <person name="Schulz F."/>
            <person name="Roux S."/>
            <person name="Paez-Espino D."/>
            <person name="Jungbluth S."/>
            <person name="Walsh D.A."/>
            <person name="Denef V.J."/>
            <person name="McMahon K.D."/>
            <person name="Konstantinidis K.T."/>
            <person name="Eloe-Fadrosh E.A."/>
            <person name="Kyrpides N.C."/>
            <person name="Woyke T."/>
        </authorList>
    </citation>
    <scope>NUCLEOTIDE SEQUENCE</scope>
    <source>
        <strain evidence="2">GVMAG-M-3300023174-92</strain>
    </source>
</reference>
<feature type="region of interest" description="Disordered" evidence="1">
    <location>
        <begin position="113"/>
        <end position="156"/>
    </location>
</feature>
<sequence length="156" mass="18361">MDVDRYYNNKYNPSRETRAFNHYINNATITDNSLEEIIQNKYSQYSIALNESINRSVFKLITDTIQKKYRNIDDTIKIYIRESIDEMFDQGVQQLDATMRSEKIANLERSIHKMMNEPSKSSSRSRKTSSKGGKRKSMKHGLIQSLRKSLRGNRKR</sequence>
<feature type="compositionally biased region" description="Basic residues" evidence="1">
    <location>
        <begin position="123"/>
        <end position="139"/>
    </location>
</feature>